<protein>
    <submittedName>
        <fullName evidence="2">Uncharacterized protein</fullName>
    </submittedName>
</protein>
<evidence type="ECO:0000313" key="3">
    <source>
        <dbReference type="Proteomes" id="UP000697998"/>
    </source>
</evidence>
<name>A0A935PVP9_9PROT</name>
<sequence>MLRDPLDTAAIDQLDKLGLPPDTHKVALASALLWTFRSQTEIHRLLGLTGLKASTGKPFTFSDVKNAVQELARRQLLLDDPARPAAFQLPDALRAPLYRQLLETSRGNQLVQLICELDHFDPSRSRYYWGTGSIPTTIAYVRAKFFLGAPAAELANIRNQVSQFIGWDGILINGVLLGFDGQSFERIDALERWHLASQAAASVCLYWGEPYLPVVDWAFAQLQQRPAELSESLRLGLADLALQRADAGLLEAALAGPRRRRGCRHAGSDAGARRPVGGRTGGLRSGVQAAQERDRRHQALPCRQRHLVLPAVAACPGNAQPPAVGTQVLRRRGRPA</sequence>
<evidence type="ECO:0000313" key="2">
    <source>
        <dbReference type="EMBL" id="MBK7674208.1"/>
    </source>
</evidence>
<evidence type="ECO:0000256" key="1">
    <source>
        <dbReference type="SAM" id="MobiDB-lite"/>
    </source>
</evidence>
<gene>
    <name evidence="2" type="ORF">IPJ27_05250</name>
</gene>
<dbReference type="Proteomes" id="UP000697998">
    <property type="component" value="Unassembled WGS sequence"/>
</dbReference>
<organism evidence="2 3">
    <name type="scientific">Candidatus Accumulibacter proximus</name>
    <dbReference type="NCBI Taxonomy" id="2954385"/>
    <lineage>
        <taxon>Bacteria</taxon>
        <taxon>Pseudomonadati</taxon>
        <taxon>Pseudomonadota</taxon>
        <taxon>Betaproteobacteria</taxon>
        <taxon>Candidatus Accumulibacter</taxon>
    </lineage>
</organism>
<feature type="region of interest" description="Disordered" evidence="1">
    <location>
        <begin position="261"/>
        <end position="296"/>
    </location>
</feature>
<reference evidence="2 3" key="1">
    <citation type="submission" date="2020-10" db="EMBL/GenBank/DDBJ databases">
        <title>Connecting structure to function with the recovery of over 1000 high-quality activated sludge metagenome-assembled genomes encoding full-length rRNA genes using long-read sequencing.</title>
        <authorList>
            <person name="Singleton C.M."/>
            <person name="Petriglieri F."/>
            <person name="Kristensen J.M."/>
            <person name="Kirkegaard R.H."/>
            <person name="Michaelsen T.Y."/>
            <person name="Andersen M.H."/>
            <person name="Karst S.M."/>
            <person name="Dueholm M.S."/>
            <person name="Nielsen P.H."/>
            <person name="Albertsen M."/>
        </authorList>
    </citation>
    <scope>NUCLEOTIDE SEQUENCE [LARGE SCALE GENOMIC DNA]</scope>
    <source>
        <strain evidence="2">EsbW_18-Q3-R4-48_BATAC.285</strain>
    </source>
</reference>
<accession>A0A935PVP9</accession>
<dbReference type="AlphaFoldDB" id="A0A935PVP9"/>
<dbReference type="EMBL" id="JADJMH010000002">
    <property type="protein sequence ID" value="MBK7674208.1"/>
    <property type="molecule type" value="Genomic_DNA"/>
</dbReference>
<comment type="caution">
    <text evidence="2">The sequence shown here is derived from an EMBL/GenBank/DDBJ whole genome shotgun (WGS) entry which is preliminary data.</text>
</comment>
<proteinExistence type="predicted"/>